<dbReference type="Proteomes" id="UP000580654">
    <property type="component" value="Unassembled WGS sequence"/>
</dbReference>
<dbReference type="RefSeq" id="WP_184514134.1">
    <property type="nucleotide sequence ID" value="NZ_JACIJD010000003.1"/>
</dbReference>
<keyword evidence="3" id="KW-1185">Reference proteome</keyword>
<evidence type="ECO:0000256" key="1">
    <source>
        <dbReference type="SAM" id="MobiDB-lite"/>
    </source>
</evidence>
<proteinExistence type="predicted"/>
<comment type="caution">
    <text evidence="2">The sequence shown here is derived from an EMBL/GenBank/DDBJ whole genome shotgun (WGS) entry which is preliminary data.</text>
</comment>
<protein>
    <submittedName>
        <fullName evidence="2">Uncharacterized protein</fullName>
    </submittedName>
</protein>
<gene>
    <name evidence="2" type="ORF">FHS87_000795</name>
</gene>
<sequence>MRGALPYMAGMNARRPPPPQAPRRAALAAPLLLLARPGQAAPPDAWAALAQGALAPILASVAAADGPVLLKSFTTEGGEDFDRVHAEVAFTYDNALAGLALLAGGERGGASRIAEALRLCAEQDRHWADGRLRNAYPAGRVFPEAPRSARPPGWWDASRGAWLEDGYQAGSAAGPMAFAILLWTALGDPPLRRAAERAADWLEGLRAPAGYRGGTIGHEPSPDPLPWVSTEQNLDLAIAFARLGRADAAAHAAGLVRAMWRPAEGRFAMGLTPEGAVNPGSALDANLWPALAWHGGGFEAALDWVLARHGLPSGAPPEEMEGLDFNDDRDGIWLEGTAQAALLLRRLGRAPLAARFAATLARHRRRDGWIAAASIPWLTTGLGTGLRPGVADFLYPSRGHLAANAWAALAALNASPFGP</sequence>
<name>A0A840XY05_9PROT</name>
<feature type="region of interest" description="Disordered" evidence="1">
    <location>
        <begin position="1"/>
        <end position="22"/>
    </location>
</feature>
<organism evidence="2 3">
    <name type="scientific">Muricoccus pecuniae</name>
    <dbReference type="NCBI Taxonomy" id="693023"/>
    <lineage>
        <taxon>Bacteria</taxon>
        <taxon>Pseudomonadati</taxon>
        <taxon>Pseudomonadota</taxon>
        <taxon>Alphaproteobacteria</taxon>
        <taxon>Acetobacterales</taxon>
        <taxon>Roseomonadaceae</taxon>
        <taxon>Muricoccus</taxon>
    </lineage>
</organism>
<dbReference type="AlphaFoldDB" id="A0A840XY05"/>
<evidence type="ECO:0000313" key="3">
    <source>
        <dbReference type="Proteomes" id="UP000580654"/>
    </source>
</evidence>
<reference evidence="2 3" key="1">
    <citation type="submission" date="2020-08" db="EMBL/GenBank/DDBJ databases">
        <title>Genomic Encyclopedia of Type Strains, Phase IV (KMG-IV): sequencing the most valuable type-strain genomes for metagenomic binning, comparative biology and taxonomic classification.</title>
        <authorList>
            <person name="Goeker M."/>
        </authorList>
    </citation>
    <scope>NUCLEOTIDE SEQUENCE [LARGE SCALE GENOMIC DNA]</scope>
    <source>
        <strain evidence="2 3">DSM 25622</strain>
    </source>
</reference>
<accession>A0A840XY05</accession>
<evidence type="ECO:0000313" key="2">
    <source>
        <dbReference type="EMBL" id="MBB5692776.1"/>
    </source>
</evidence>
<dbReference type="EMBL" id="JACIJD010000003">
    <property type="protein sequence ID" value="MBB5692776.1"/>
    <property type="molecule type" value="Genomic_DNA"/>
</dbReference>